<evidence type="ECO:0000313" key="4">
    <source>
        <dbReference type="Proteomes" id="UP000479241"/>
    </source>
</evidence>
<comment type="caution">
    <text evidence="3">The sequence shown here is derived from an EMBL/GenBank/DDBJ whole genome shotgun (WGS) entry which is preliminary data.</text>
</comment>
<dbReference type="SUPFAM" id="SSF51735">
    <property type="entry name" value="NAD(P)-binding Rossmann-fold domains"/>
    <property type="match status" value="1"/>
</dbReference>
<dbReference type="PROSITE" id="PS01162">
    <property type="entry name" value="QOR_ZETA_CRYSTAL"/>
    <property type="match status" value="1"/>
</dbReference>
<dbReference type="GO" id="GO:0008270">
    <property type="term" value="F:zinc ion binding"/>
    <property type="evidence" value="ECO:0007669"/>
    <property type="project" value="InterPro"/>
</dbReference>
<evidence type="ECO:0000256" key="1">
    <source>
        <dbReference type="ARBA" id="ARBA00023002"/>
    </source>
</evidence>
<protein>
    <submittedName>
        <fullName evidence="3">NAD(P)-dependent alcohol dehydrogenase</fullName>
    </submittedName>
</protein>
<proteinExistence type="predicted"/>
<dbReference type="CDD" id="cd08267">
    <property type="entry name" value="MDR1"/>
    <property type="match status" value="1"/>
</dbReference>
<dbReference type="InterPro" id="IPR050700">
    <property type="entry name" value="YIM1/Zinc_Alcohol_DH_Fams"/>
</dbReference>
<dbReference type="Pfam" id="PF08240">
    <property type="entry name" value="ADH_N"/>
    <property type="match status" value="1"/>
</dbReference>
<dbReference type="InterPro" id="IPR002364">
    <property type="entry name" value="Quin_OxRdtase/zeta-crystal_CS"/>
</dbReference>
<dbReference type="Gene3D" id="3.90.180.10">
    <property type="entry name" value="Medium-chain alcohol dehydrogenases, catalytic domain"/>
    <property type="match status" value="1"/>
</dbReference>
<dbReference type="Gene3D" id="3.40.50.720">
    <property type="entry name" value="NAD(P)-binding Rossmann-like Domain"/>
    <property type="match status" value="1"/>
</dbReference>
<evidence type="ECO:0000259" key="2">
    <source>
        <dbReference type="SMART" id="SM00829"/>
    </source>
</evidence>
<reference evidence="3 4" key="1">
    <citation type="submission" date="2019-12" db="EMBL/GenBank/DDBJ databases">
        <title>the WGS of Blastococcus saxobsidens 67B17.</title>
        <authorList>
            <person name="Jiang Z."/>
        </authorList>
    </citation>
    <scope>NUCLEOTIDE SEQUENCE [LARGE SCALE GENOMIC DNA]</scope>
    <source>
        <strain evidence="3 4">67B17</strain>
    </source>
</reference>
<dbReference type="InterPro" id="IPR011032">
    <property type="entry name" value="GroES-like_sf"/>
</dbReference>
<dbReference type="Pfam" id="PF13602">
    <property type="entry name" value="ADH_zinc_N_2"/>
    <property type="match status" value="1"/>
</dbReference>
<sequence>MKAIVQREYGSPDTLRLEDVDRPDAGPGHVLVRVRAASVNAANWHVMRGDPKLARLQLGLRRPKAPVRGRDFAGEVAKVGTGVSHVLPGDEVYGETGMTDGAFAEYVRAPAGQVAPKPAGLTIEEAAALPLAGCTALQALRDVARVQPGQRLLVNGASGGVGTFAVQIGKALGTHVTPVCSTRNLDLMRSLGADAVVDYTTEDALAAGERFDVVLDLVGNRSLRELRGVLTERGTLVLSGGGVFDGGSLIGPMALIVRGGLVGRVIRQRIAPFTATPTAERLTALAQLAESGRVRPVIDRAYALAEVPIAIRYLETEHARAKVVVTVP</sequence>
<dbReference type="RefSeq" id="WP_163206263.1">
    <property type="nucleotide sequence ID" value="NZ_JAAGWG010000022.1"/>
</dbReference>
<feature type="domain" description="Enoyl reductase (ER)" evidence="2">
    <location>
        <begin position="10"/>
        <end position="325"/>
    </location>
</feature>
<dbReference type="SMART" id="SM00829">
    <property type="entry name" value="PKS_ER"/>
    <property type="match status" value="1"/>
</dbReference>
<dbReference type="InterPro" id="IPR013154">
    <property type="entry name" value="ADH-like_N"/>
</dbReference>
<dbReference type="InterPro" id="IPR036291">
    <property type="entry name" value="NAD(P)-bd_dom_sf"/>
</dbReference>
<dbReference type="GO" id="GO:0016491">
    <property type="term" value="F:oxidoreductase activity"/>
    <property type="evidence" value="ECO:0007669"/>
    <property type="project" value="UniProtKB-KW"/>
</dbReference>
<name>A0A6L9W498_9ACTN</name>
<keyword evidence="1" id="KW-0560">Oxidoreductase</keyword>
<dbReference type="PANTHER" id="PTHR11695:SF294">
    <property type="entry name" value="RETICULON-4-INTERACTING PROTEIN 1, MITOCHONDRIAL"/>
    <property type="match status" value="1"/>
</dbReference>
<dbReference type="Proteomes" id="UP000479241">
    <property type="component" value="Unassembled WGS sequence"/>
</dbReference>
<dbReference type="SUPFAM" id="SSF50129">
    <property type="entry name" value="GroES-like"/>
    <property type="match status" value="1"/>
</dbReference>
<accession>A0A6L9W498</accession>
<dbReference type="InterPro" id="IPR020843">
    <property type="entry name" value="ER"/>
</dbReference>
<evidence type="ECO:0000313" key="3">
    <source>
        <dbReference type="EMBL" id="NEK86867.1"/>
    </source>
</evidence>
<dbReference type="EMBL" id="JAAGWG010000022">
    <property type="protein sequence ID" value="NEK86867.1"/>
    <property type="molecule type" value="Genomic_DNA"/>
</dbReference>
<dbReference type="PANTHER" id="PTHR11695">
    <property type="entry name" value="ALCOHOL DEHYDROGENASE RELATED"/>
    <property type="match status" value="1"/>
</dbReference>
<gene>
    <name evidence="3" type="ORF">GCU60_14065</name>
</gene>
<dbReference type="AlphaFoldDB" id="A0A6L9W498"/>
<organism evidence="3 4">
    <name type="scientific">Blastococcus saxobsidens</name>
    <dbReference type="NCBI Taxonomy" id="138336"/>
    <lineage>
        <taxon>Bacteria</taxon>
        <taxon>Bacillati</taxon>
        <taxon>Actinomycetota</taxon>
        <taxon>Actinomycetes</taxon>
        <taxon>Geodermatophilales</taxon>
        <taxon>Geodermatophilaceae</taxon>
        <taxon>Blastococcus</taxon>
    </lineage>
</organism>